<dbReference type="GO" id="GO:0005737">
    <property type="term" value="C:cytoplasm"/>
    <property type="evidence" value="ECO:0007669"/>
    <property type="project" value="TreeGrafter"/>
</dbReference>
<dbReference type="Ensembl" id="ENSOCUT00000062235.1">
    <property type="protein sequence ID" value="ENSOCUP00000029997.1"/>
    <property type="gene ID" value="ENSOCUG00000008348.5"/>
</dbReference>
<evidence type="ECO:0000256" key="1">
    <source>
        <dbReference type="ARBA" id="ARBA00009608"/>
    </source>
</evidence>
<evidence type="ECO:0000313" key="5">
    <source>
        <dbReference type="Proteomes" id="UP000001811"/>
    </source>
</evidence>
<organism evidence="4 5">
    <name type="scientific">Oryctolagus cuniculus</name>
    <name type="common">Rabbit</name>
    <dbReference type="NCBI Taxonomy" id="9986"/>
    <lineage>
        <taxon>Eukaryota</taxon>
        <taxon>Metazoa</taxon>
        <taxon>Chordata</taxon>
        <taxon>Craniata</taxon>
        <taxon>Vertebrata</taxon>
        <taxon>Euteleostomi</taxon>
        <taxon>Mammalia</taxon>
        <taxon>Eutheria</taxon>
        <taxon>Euarchontoglires</taxon>
        <taxon>Glires</taxon>
        <taxon>Lagomorpha</taxon>
        <taxon>Leporidae</taxon>
        <taxon>Oryctolagus</taxon>
    </lineage>
</organism>
<reference evidence="4" key="3">
    <citation type="submission" date="2025-09" db="UniProtKB">
        <authorList>
            <consortium name="Ensembl"/>
        </authorList>
    </citation>
    <scope>IDENTIFICATION</scope>
    <source>
        <strain evidence="4">Thorbecke</strain>
    </source>
</reference>
<proteinExistence type="inferred from homology"/>
<dbReference type="Proteomes" id="UP000001811">
    <property type="component" value="Unplaced"/>
</dbReference>
<protein>
    <submittedName>
        <fullName evidence="4">Uncharacterized protein</fullName>
    </submittedName>
</protein>
<comment type="similarity">
    <text evidence="1">Belongs to the PRAME family.</text>
</comment>
<dbReference type="PANTHER" id="PTHR14224">
    <property type="entry name" value="SIMILAR TO PREFERENTIALLY EXPRESSED ANTIGEN IN MELANOMA-LIKE 3"/>
    <property type="match status" value="1"/>
</dbReference>
<evidence type="ECO:0000256" key="3">
    <source>
        <dbReference type="ARBA" id="ARBA00022737"/>
    </source>
</evidence>
<evidence type="ECO:0000256" key="2">
    <source>
        <dbReference type="ARBA" id="ARBA00022614"/>
    </source>
</evidence>
<dbReference type="PIRSF" id="PIRSF038286">
    <property type="entry name" value="PRAME"/>
    <property type="match status" value="1"/>
</dbReference>
<reference evidence="4 5" key="1">
    <citation type="journal article" date="2011" name="Nature">
        <title>A high-resolution map of human evolutionary constraint using 29 mammals.</title>
        <authorList>
            <person name="Lindblad-Toh K."/>
            <person name="Garber M."/>
            <person name="Zuk O."/>
            <person name="Lin M.F."/>
            <person name="Parker B.J."/>
            <person name="Washietl S."/>
            <person name="Kheradpour P."/>
            <person name="Ernst J."/>
            <person name="Jordan G."/>
            <person name="Mauceli E."/>
            <person name="Ward L.D."/>
            <person name="Lowe C.B."/>
            <person name="Holloway A.K."/>
            <person name="Clamp M."/>
            <person name="Gnerre S."/>
            <person name="Alfoldi J."/>
            <person name="Beal K."/>
            <person name="Chang J."/>
            <person name="Clawson H."/>
            <person name="Cuff J."/>
            <person name="Di Palma F."/>
            <person name="Fitzgerald S."/>
            <person name="Flicek P."/>
            <person name="Guttman M."/>
            <person name="Hubisz M.J."/>
            <person name="Jaffe D.B."/>
            <person name="Jungreis I."/>
            <person name="Kent W.J."/>
            <person name="Kostka D."/>
            <person name="Lara M."/>
            <person name="Martins A.L."/>
            <person name="Massingham T."/>
            <person name="Moltke I."/>
            <person name="Raney B.J."/>
            <person name="Rasmussen M.D."/>
            <person name="Robinson J."/>
            <person name="Stark A."/>
            <person name="Vilella A.J."/>
            <person name="Wen J."/>
            <person name="Xie X."/>
            <person name="Zody M.C."/>
            <person name="Baldwin J."/>
            <person name="Bloom T."/>
            <person name="Chin C.W."/>
            <person name="Heiman D."/>
            <person name="Nicol R."/>
            <person name="Nusbaum C."/>
            <person name="Young S."/>
            <person name="Wilkinson J."/>
            <person name="Worley K.C."/>
            <person name="Kovar C.L."/>
            <person name="Muzny D.M."/>
            <person name="Gibbs R.A."/>
            <person name="Cree A."/>
            <person name="Dihn H.H."/>
            <person name="Fowler G."/>
            <person name="Jhangiani S."/>
            <person name="Joshi V."/>
            <person name="Lee S."/>
            <person name="Lewis L.R."/>
            <person name="Nazareth L.V."/>
            <person name="Okwuonu G."/>
            <person name="Santibanez J."/>
            <person name="Warren W.C."/>
            <person name="Mardis E.R."/>
            <person name="Weinstock G.M."/>
            <person name="Wilson R.K."/>
            <person name="Delehaunty K."/>
            <person name="Dooling D."/>
            <person name="Fronik C."/>
            <person name="Fulton L."/>
            <person name="Fulton B."/>
            <person name="Graves T."/>
            <person name="Minx P."/>
            <person name="Sodergren E."/>
            <person name="Birney E."/>
            <person name="Margulies E.H."/>
            <person name="Herrero J."/>
            <person name="Green E.D."/>
            <person name="Haussler D."/>
            <person name="Siepel A."/>
            <person name="Goldman N."/>
            <person name="Pollard K.S."/>
            <person name="Pedersen J.S."/>
            <person name="Lander E.S."/>
            <person name="Kellis M."/>
        </authorList>
    </citation>
    <scope>NUCLEOTIDE SEQUENCE [LARGE SCALE GENOMIC DNA]</scope>
    <source>
        <strain evidence="5">Thorbecke</strain>
    </source>
</reference>
<keyword evidence="3" id="KW-0677">Repeat</keyword>
<keyword evidence="2" id="KW-0433">Leucine-rich repeat</keyword>
<reference evidence="4" key="2">
    <citation type="submission" date="2025-08" db="UniProtKB">
        <authorList>
            <consortium name="Ensembl"/>
        </authorList>
    </citation>
    <scope>IDENTIFICATION</scope>
    <source>
        <strain evidence="4">Thorbecke</strain>
    </source>
</reference>
<dbReference type="AlphaFoldDB" id="A0A5F9C895"/>
<dbReference type="InterPro" id="IPR032675">
    <property type="entry name" value="LRR_dom_sf"/>
</dbReference>
<dbReference type="InParanoid" id="A0A5F9C895"/>
<dbReference type="FunFam" id="3.80.10.10:FF:000079">
    <property type="entry name" value="PRAME family member 18"/>
    <property type="match status" value="1"/>
</dbReference>
<dbReference type="FunCoup" id="A0A5F9C895">
    <property type="interactions" value="7"/>
</dbReference>
<dbReference type="GO" id="GO:0008284">
    <property type="term" value="P:positive regulation of cell population proliferation"/>
    <property type="evidence" value="ECO:0007669"/>
    <property type="project" value="InterPro"/>
</dbReference>
<dbReference type="GO" id="GO:0043066">
    <property type="term" value="P:negative regulation of apoptotic process"/>
    <property type="evidence" value="ECO:0007669"/>
    <property type="project" value="InterPro"/>
</dbReference>
<dbReference type="GO" id="GO:0045892">
    <property type="term" value="P:negative regulation of DNA-templated transcription"/>
    <property type="evidence" value="ECO:0007669"/>
    <property type="project" value="InterPro"/>
</dbReference>
<dbReference type="InterPro" id="IPR026271">
    <property type="entry name" value="PRAME"/>
</dbReference>
<dbReference type="Bgee" id="ENSOCUG00000008348">
    <property type="expression patterns" value="Expressed in frontal cortex"/>
</dbReference>
<dbReference type="PaxDb" id="9986-ENSOCUP00000011600"/>
<dbReference type="PANTHER" id="PTHR14224:SF19">
    <property type="entry name" value="PRAME FAMILY MEMBER 11-RELATED"/>
    <property type="match status" value="1"/>
</dbReference>
<name>A0A5F9C895_RABIT</name>
<accession>A0A5F9C895</accession>
<sequence length="487" mass="55552">LVAKRRRGDLGRGYRMSTGSLPTLVDLARKSLLQKESLAIPALEQLPPQMFPPLFEDAFTARLKDTLKALVRIWPFDTLPLGALMKEPQLDILKAVLDGLDMRPTRRCKLRTLDLRSIHGAFWSACVHACPPGLVGRMQPVQHSPRMCARSAVKVMANLCLSDIMPNEFLAYLFQWVKKNPRTVHLCCRKLKISATFLYSIRKLLDLLELGCIQEVNVRSTWHLSTLAKFTFYLGRMSNLQKLCLSHICVSTDSSPEEQEEHISHFTSQFLRLNRLRRLHMRGVSFLQDHLDRVLRCLSAPLEALSITNCVLSEADLVHLSQCPNTDELKHLYLSCVPLTSLRLEPLRVLLETVASTLRTLDFLDCEITDSQLDALLPALSRCSQLTTCCFYGNKFSMETMQGLMRHTGNLNKLRLELYPAPLESYNAQGVIQRARFFELCRDLLGILKEIREPQGVMFSTRPCRNCDKRVLYSMDMPYQCQCPEPA</sequence>
<keyword evidence="5" id="KW-1185">Reference proteome</keyword>
<dbReference type="SUPFAM" id="SSF52047">
    <property type="entry name" value="RNI-like"/>
    <property type="match status" value="1"/>
</dbReference>
<dbReference type="GO" id="GO:0045596">
    <property type="term" value="P:negative regulation of cell differentiation"/>
    <property type="evidence" value="ECO:0007669"/>
    <property type="project" value="InterPro"/>
</dbReference>
<dbReference type="STRING" id="9986.ENSOCUP00000029997"/>
<dbReference type="InterPro" id="IPR050694">
    <property type="entry name" value="LRRC14/PRAME"/>
</dbReference>
<evidence type="ECO:0000313" key="4">
    <source>
        <dbReference type="Ensembl" id="ENSOCUP00000029997.1"/>
    </source>
</evidence>
<dbReference type="GeneTree" id="ENSGT01030000234531"/>
<dbReference type="Gene3D" id="3.80.10.10">
    <property type="entry name" value="Ribonuclease Inhibitor"/>
    <property type="match status" value="1"/>
</dbReference>